<name>A0A9Q0MX20_9DIPT</name>
<protein>
    <submittedName>
        <fullName evidence="2">Uncharacterized protein</fullName>
    </submittedName>
</protein>
<keyword evidence="1" id="KW-0812">Transmembrane</keyword>
<gene>
    <name evidence="2" type="ORF">Bhyg_12175</name>
</gene>
<reference evidence="2" key="1">
    <citation type="submission" date="2022-07" db="EMBL/GenBank/DDBJ databases">
        <authorList>
            <person name="Trinca V."/>
            <person name="Uliana J.V.C."/>
            <person name="Torres T.T."/>
            <person name="Ward R.J."/>
            <person name="Monesi N."/>
        </authorList>
    </citation>
    <scope>NUCLEOTIDE SEQUENCE</scope>
    <source>
        <strain evidence="2">HSMRA1968</strain>
        <tissue evidence="2">Whole embryos</tissue>
    </source>
</reference>
<comment type="caution">
    <text evidence="2">The sequence shown here is derived from an EMBL/GenBank/DDBJ whole genome shotgun (WGS) entry which is preliminary data.</text>
</comment>
<feature type="transmembrane region" description="Helical" evidence="1">
    <location>
        <begin position="43"/>
        <end position="60"/>
    </location>
</feature>
<accession>A0A9Q0MX20</accession>
<organism evidence="2 3">
    <name type="scientific">Pseudolycoriella hygida</name>
    <dbReference type="NCBI Taxonomy" id="35572"/>
    <lineage>
        <taxon>Eukaryota</taxon>
        <taxon>Metazoa</taxon>
        <taxon>Ecdysozoa</taxon>
        <taxon>Arthropoda</taxon>
        <taxon>Hexapoda</taxon>
        <taxon>Insecta</taxon>
        <taxon>Pterygota</taxon>
        <taxon>Neoptera</taxon>
        <taxon>Endopterygota</taxon>
        <taxon>Diptera</taxon>
        <taxon>Nematocera</taxon>
        <taxon>Sciaroidea</taxon>
        <taxon>Sciaridae</taxon>
        <taxon>Pseudolycoriella</taxon>
    </lineage>
</organism>
<dbReference type="Proteomes" id="UP001151699">
    <property type="component" value="Chromosome X"/>
</dbReference>
<sequence>MFHPPTPTAIKRNLELISKWKAVKKGVSECQELNLNQPLAKRILFPFIPLVHLFGVFHVFNQKFATMCECIEKTNKEWKPRWKRMSTAYIIAQMEFEIFFSFYIDPFTGRN</sequence>
<evidence type="ECO:0000256" key="1">
    <source>
        <dbReference type="SAM" id="Phobius"/>
    </source>
</evidence>
<evidence type="ECO:0000313" key="3">
    <source>
        <dbReference type="Proteomes" id="UP001151699"/>
    </source>
</evidence>
<keyword evidence="3" id="KW-1185">Reference proteome</keyword>
<evidence type="ECO:0000313" key="2">
    <source>
        <dbReference type="EMBL" id="KAJ6639430.1"/>
    </source>
</evidence>
<dbReference type="AlphaFoldDB" id="A0A9Q0MX20"/>
<keyword evidence="1" id="KW-0472">Membrane</keyword>
<dbReference type="EMBL" id="WJQU01000003">
    <property type="protein sequence ID" value="KAJ6639430.1"/>
    <property type="molecule type" value="Genomic_DNA"/>
</dbReference>
<proteinExistence type="predicted"/>
<keyword evidence="1" id="KW-1133">Transmembrane helix</keyword>